<name>A0A6N7LQI3_9GAMM</name>
<dbReference type="RefSeq" id="WP_153499359.1">
    <property type="nucleotide sequence ID" value="NZ_WIRE01000001.1"/>
</dbReference>
<sequence length="151" mass="17024">MNVALKPLVRSVRNVALAAGLLLLLAGISTVFWPKAEGLVVASETSLIDRAYQSVRGGGSFQTRFHWSKVAYQFQVDGKSYVNSTYCLCFPVGLEMPRRDESVTVSYFFWWPEISVLRTGPDMILVFFIFFFCLLWQLAFFSGAEPEVTSD</sequence>
<gene>
    <name evidence="2" type="ORF">GFN93_04760</name>
</gene>
<keyword evidence="1" id="KW-0812">Transmembrane</keyword>
<keyword evidence="1" id="KW-1133">Transmembrane helix</keyword>
<dbReference type="AlphaFoldDB" id="A0A6N7LQI3"/>
<organism evidence="2 3">
    <name type="scientific">Alcanivorax sediminis</name>
    <dbReference type="NCBI Taxonomy" id="2663008"/>
    <lineage>
        <taxon>Bacteria</taxon>
        <taxon>Pseudomonadati</taxon>
        <taxon>Pseudomonadota</taxon>
        <taxon>Gammaproteobacteria</taxon>
        <taxon>Oceanospirillales</taxon>
        <taxon>Alcanivoracaceae</taxon>
        <taxon>Alcanivorax</taxon>
    </lineage>
</organism>
<dbReference type="EMBL" id="WIRE01000001">
    <property type="protein sequence ID" value="MQX52547.1"/>
    <property type="molecule type" value="Genomic_DNA"/>
</dbReference>
<evidence type="ECO:0000313" key="3">
    <source>
        <dbReference type="Proteomes" id="UP000469421"/>
    </source>
</evidence>
<reference evidence="2 3" key="1">
    <citation type="submission" date="2019-10" db="EMBL/GenBank/DDBJ databases">
        <title>Alcanivorax sp.PA15-N-34 draft genome sequence.</title>
        <authorList>
            <person name="Liao X."/>
            <person name="Shao Z."/>
        </authorList>
    </citation>
    <scope>NUCLEOTIDE SEQUENCE [LARGE SCALE GENOMIC DNA]</scope>
    <source>
        <strain evidence="2 3">PA15-N-34</strain>
    </source>
</reference>
<evidence type="ECO:0008006" key="4">
    <source>
        <dbReference type="Google" id="ProtNLM"/>
    </source>
</evidence>
<proteinExistence type="predicted"/>
<keyword evidence="3" id="KW-1185">Reference proteome</keyword>
<keyword evidence="1" id="KW-0472">Membrane</keyword>
<protein>
    <recommendedName>
        <fullName evidence="4">DUF3592 domain-containing protein</fullName>
    </recommendedName>
</protein>
<accession>A0A6N7LQI3</accession>
<evidence type="ECO:0000313" key="2">
    <source>
        <dbReference type="EMBL" id="MQX52547.1"/>
    </source>
</evidence>
<comment type="caution">
    <text evidence="2">The sequence shown here is derived from an EMBL/GenBank/DDBJ whole genome shotgun (WGS) entry which is preliminary data.</text>
</comment>
<evidence type="ECO:0000256" key="1">
    <source>
        <dbReference type="SAM" id="Phobius"/>
    </source>
</evidence>
<dbReference type="Proteomes" id="UP000469421">
    <property type="component" value="Unassembled WGS sequence"/>
</dbReference>
<feature type="transmembrane region" description="Helical" evidence="1">
    <location>
        <begin position="123"/>
        <end position="141"/>
    </location>
</feature>